<feature type="domain" description="Radical SAM core" evidence="1">
    <location>
        <begin position="254"/>
        <end position="496"/>
    </location>
</feature>
<dbReference type="Gene3D" id="3.40.50.280">
    <property type="entry name" value="Cobalamin-binding domain"/>
    <property type="match status" value="1"/>
</dbReference>
<dbReference type="CDD" id="cd01335">
    <property type="entry name" value="Radical_SAM"/>
    <property type="match status" value="1"/>
</dbReference>
<protein>
    <submittedName>
        <fullName evidence="2">TIGR03960 family B12-binding radical SAM protein</fullName>
    </submittedName>
</protein>
<dbReference type="InterPro" id="IPR045784">
    <property type="entry name" value="Radical_SAM_N2"/>
</dbReference>
<evidence type="ECO:0000313" key="2">
    <source>
        <dbReference type="EMBL" id="HIV03418.1"/>
    </source>
</evidence>
<dbReference type="InterPro" id="IPR058240">
    <property type="entry name" value="rSAM_sf"/>
</dbReference>
<dbReference type="PANTHER" id="PTHR42731:SF1">
    <property type="entry name" value="RADICAL SAM DOMAIN PROTEIN"/>
    <property type="match status" value="1"/>
</dbReference>
<dbReference type="SFLD" id="SFLDG01082">
    <property type="entry name" value="B12-binding_domain_containing"/>
    <property type="match status" value="1"/>
</dbReference>
<dbReference type="Pfam" id="PF04055">
    <property type="entry name" value="Radical_SAM"/>
    <property type="match status" value="1"/>
</dbReference>
<dbReference type="Proteomes" id="UP000886743">
    <property type="component" value="Unassembled WGS sequence"/>
</dbReference>
<comment type="caution">
    <text evidence="2">The sequence shown here is derived from an EMBL/GenBank/DDBJ whole genome shotgun (WGS) entry which is preliminary data.</text>
</comment>
<dbReference type="InterPro" id="IPR023862">
    <property type="entry name" value="CHP03960_rSAM"/>
</dbReference>
<evidence type="ECO:0000259" key="1">
    <source>
        <dbReference type="PROSITE" id="PS51918"/>
    </source>
</evidence>
<dbReference type="GO" id="GO:0003824">
    <property type="term" value="F:catalytic activity"/>
    <property type="evidence" value="ECO:0007669"/>
    <property type="project" value="InterPro"/>
</dbReference>
<dbReference type="PROSITE" id="PS51918">
    <property type="entry name" value="RADICAL_SAM"/>
    <property type="match status" value="1"/>
</dbReference>
<organism evidence="2 3">
    <name type="scientific">Candidatus Aphodoplasma excrementigallinarum</name>
    <dbReference type="NCBI Taxonomy" id="2840673"/>
    <lineage>
        <taxon>Bacteria</taxon>
        <taxon>Bacillati</taxon>
        <taxon>Bacillota</taxon>
        <taxon>Clostridia</taxon>
        <taxon>Eubacteriales</taxon>
        <taxon>Candidatus Aphodoplasma</taxon>
    </lineage>
</organism>
<dbReference type="Pfam" id="PF19864">
    <property type="entry name" value="Radical_SAM_N2"/>
    <property type="match status" value="1"/>
</dbReference>
<reference evidence="2" key="1">
    <citation type="submission" date="2020-10" db="EMBL/GenBank/DDBJ databases">
        <authorList>
            <person name="Gilroy R."/>
        </authorList>
    </citation>
    <scope>NUCLEOTIDE SEQUENCE</scope>
    <source>
        <strain evidence="2">4920</strain>
    </source>
</reference>
<dbReference type="SUPFAM" id="SSF102114">
    <property type="entry name" value="Radical SAM enzymes"/>
    <property type="match status" value="1"/>
</dbReference>
<name>A0A9D1NHR4_9FIRM</name>
<dbReference type="InterPro" id="IPR007197">
    <property type="entry name" value="rSAM"/>
</dbReference>
<sequence length="614" mass="69773">MMIQPIDKILMSVKKPVQYTGGELGMVKKDPADVDIRFAFCFPDNYEVGMSHLGMKILYHLLNERADTYCERVFAPWPDMEEKMREHGMKLFSLETKTDVCDFDIVGFTLMYELSYSNVVNMLDLAGIPLTSAERGAGMPFVCAGGACAYNPEPLAEIIDFFIMGEGEEVMGELMDAYRDWKQSGAPREAYLEAICGIEGIYVPAFYEVEYNENGTIRSFEPMRPCAKKKIRKRIVRDFTKSYFPETLVVPYGETVHDRVTLEIFRGCIRGCRFCQAGYVYRPVREKNADELVGLAKKLVAATGYEEISLCSLSTSDYSQLAALTEGLLEEAKEKKVNLSLPSLRIDNFSLDLMEKVQTVRKSGITFAPEAGSQRLRDVIKKGITEQNIIDSASMVFKGGWTNVKLYFMIGLPTETEQDLAGIGDLAHKVLGAYYAIPKEERRGMPRVSVSASTFVPKPFTPFQWEAQDDIETIHEKQRFVRAGMKPRQIKFSWHDAEVSFLEGVFARGDRKLSKVLLAAHENGCKFDGWNEYFNFEMWMKAFEACGVDPKFYNQRKRSFDEILPWDHVDVGVGKKFLEKEARMAYREQMTPNCREQCLHCGAECFGGGICVER</sequence>
<dbReference type="PANTHER" id="PTHR42731">
    <property type="entry name" value="SLL1084 PROTEIN"/>
    <property type="match status" value="1"/>
</dbReference>
<reference evidence="2" key="2">
    <citation type="journal article" date="2021" name="PeerJ">
        <title>Extensive microbial diversity within the chicken gut microbiome revealed by metagenomics and culture.</title>
        <authorList>
            <person name="Gilroy R."/>
            <person name="Ravi A."/>
            <person name="Getino M."/>
            <person name="Pursley I."/>
            <person name="Horton D.L."/>
            <person name="Alikhan N.F."/>
            <person name="Baker D."/>
            <person name="Gharbi K."/>
            <person name="Hall N."/>
            <person name="Watson M."/>
            <person name="Adriaenssens E.M."/>
            <person name="Foster-Nyarko E."/>
            <person name="Jarju S."/>
            <person name="Secka A."/>
            <person name="Antonio M."/>
            <person name="Oren A."/>
            <person name="Chaudhuri R.R."/>
            <person name="La Ragione R."/>
            <person name="Hildebrand F."/>
            <person name="Pallen M.J."/>
        </authorList>
    </citation>
    <scope>NUCLEOTIDE SEQUENCE</scope>
    <source>
        <strain evidence="2">4920</strain>
    </source>
</reference>
<accession>A0A9D1NHR4</accession>
<dbReference type="InterPro" id="IPR023404">
    <property type="entry name" value="rSAM_horseshoe"/>
</dbReference>
<gene>
    <name evidence="2" type="ORF">IAC74_07565</name>
</gene>
<dbReference type="NCBIfam" id="TIGR03960">
    <property type="entry name" value="rSAM_fuse_unch"/>
    <property type="match status" value="1"/>
</dbReference>
<dbReference type="SMART" id="SM00729">
    <property type="entry name" value="Elp3"/>
    <property type="match status" value="1"/>
</dbReference>
<dbReference type="SFLD" id="SFLDS00029">
    <property type="entry name" value="Radical_SAM"/>
    <property type="match status" value="1"/>
</dbReference>
<evidence type="ECO:0000313" key="3">
    <source>
        <dbReference type="Proteomes" id="UP000886743"/>
    </source>
</evidence>
<dbReference type="GO" id="GO:0051536">
    <property type="term" value="F:iron-sulfur cluster binding"/>
    <property type="evidence" value="ECO:0007669"/>
    <property type="project" value="InterPro"/>
</dbReference>
<dbReference type="Gene3D" id="3.80.30.20">
    <property type="entry name" value="tm_1862 like domain"/>
    <property type="match status" value="1"/>
</dbReference>
<dbReference type="AlphaFoldDB" id="A0A9D1NHR4"/>
<proteinExistence type="predicted"/>
<dbReference type="EMBL" id="DVOF01000227">
    <property type="protein sequence ID" value="HIV03418.1"/>
    <property type="molecule type" value="Genomic_DNA"/>
</dbReference>
<dbReference type="InterPro" id="IPR006638">
    <property type="entry name" value="Elp3/MiaA/NifB-like_rSAM"/>
</dbReference>